<dbReference type="Pfam" id="PF07730">
    <property type="entry name" value="HisKA_3"/>
    <property type="match status" value="1"/>
</dbReference>
<keyword evidence="4" id="KW-0808">Transferase</keyword>
<keyword evidence="5" id="KW-0547">Nucleotide-binding</keyword>
<proteinExistence type="predicted"/>
<name>A0ABY5AIV3_9ACTO</name>
<dbReference type="InterPro" id="IPR011712">
    <property type="entry name" value="Sig_transdc_His_kin_sub3_dim/P"/>
</dbReference>
<evidence type="ECO:0000256" key="9">
    <source>
        <dbReference type="SAM" id="Phobius"/>
    </source>
</evidence>
<feature type="transmembrane region" description="Helical" evidence="9">
    <location>
        <begin position="134"/>
        <end position="153"/>
    </location>
</feature>
<dbReference type="CDD" id="cd16917">
    <property type="entry name" value="HATPase_UhpB-NarQ-NarX-like"/>
    <property type="match status" value="1"/>
</dbReference>
<dbReference type="SUPFAM" id="SSF55874">
    <property type="entry name" value="ATPase domain of HSP90 chaperone/DNA topoisomerase II/histidine kinase"/>
    <property type="match status" value="1"/>
</dbReference>
<keyword evidence="9" id="KW-1133">Transmembrane helix</keyword>
<sequence>MNEKLAERFPVSLEVILACLVGFSGAQPLLTKFFILSPTQIAMIWMWSVAGSVVLLTHRRWPNTAIAIFLTVLFMRALFLPNILMIPDVVLLVMIYSASIRAHIVLAIAVDLVALYTVTLTWIWHLPIHTSSQALLFATTLGLLGTIAFAGFARRRRITDSEKLLTAQQLIQQETQEQQHGALVRERTRIARDLHDIVAHTLGVVISQADGGRYAGRKDPQKAVHALDTIADMSRAALADIRSIVGVLREPNDNGAALRPQPVSHDITTLITQVKESGYDISFIQMGAVASLPAGIGNMLYRICQESITNSMKHGGPKISIVVKLQWHEDRVTLSVIDNGRGASVPNDGRGHGIIGMTERAELFGGTLEAGPRPGGGFLVHATIPYDKESREERL</sequence>
<evidence type="ECO:0000256" key="8">
    <source>
        <dbReference type="ARBA" id="ARBA00023012"/>
    </source>
</evidence>
<dbReference type="Pfam" id="PF02518">
    <property type="entry name" value="HATPase_c"/>
    <property type="match status" value="1"/>
</dbReference>
<keyword evidence="3" id="KW-0597">Phosphoprotein</keyword>
<feature type="transmembrane region" description="Helical" evidence="9">
    <location>
        <begin position="12"/>
        <end position="30"/>
    </location>
</feature>
<keyword evidence="12" id="KW-1185">Reference proteome</keyword>
<feature type="transmembrane region" description="Helical" evidence="9">
    <location>
        <begin position="65"/>
        <end position="92"/>
    </location>
</feature>
<evidence type="ECO:0000256" key="6">
    <source>
        <dbReference type="ARBA" id="ARBA00022777"/>
    </source>
</evidence>
<dbReference type="Gene3D" id="3.30.565.10">
    <property type="entry name" value="Histidine kinase-like ATPase, C-terminal domain"/>
    <property type="match status" value="1"/>
</dbReference>
<keyword evidence="9" id="KW-0812">Transmembrane</keyword>
<evidence type="ECO:0000256" key="7">
    <source>
        <dbReference type="ARBA" id="ARBA00022840"/>
    </source>
</evidence>
<dbReference type="GO" id="GO:0016301">
    <property type="term" value="F:kinase activity"/>
    <property type="evidence" value="ECO:0007669"/>
    <property type="project" value="UniProtKB-KW"/>
</dbReference>
<evidence type="ECO:0000256" key="5">
    <source>
        <dbReference type="ARBA" id="ARBA00022741"/>
    </source>
</evidence>
<evidence type="ECO:0000313" key="12">
    <source>
        <dbReference type="Proteomes" id="UP001056109"/>
    </source>
</evidence>
<dbReference type="EC" id="2.7.13.3" evidence="2"/>
<gene>
    <name evidence="11" type="ORF">NG665_01970</name>
</gene>
<keyword evidence="6 11" id="KW-0418">Kinase</keyword>
<evidence type="ECO:0000256" key="4">
    <source>
        <dbReference type="ARBA" id="ARBA00022679"/>
    </source>
</evidence>
<organism evidence="11 12">
    <name type="scientific">Arcanobacterium pinnipediorum</name>
    <dbReference type="NCBI Taxonomy" id="1503041"/>
    <lineage>
        <taxon>Bacteria</taxon>
        <taxon>Bacillati</taxon>
        <taxon>Actinomycetota</taxon>
        <taxon>Actinomycetes</taxon>
        <taxon>Actinomycetales</taxon>
        <taxon>Actinomycetaceae</taxon>
        <taxon>Arcanobacterium</taxon>
    </lineage>
</organism>
<evidence type="ECO:0000256" key="2">
    <source>
        <dbReference type="ARBA" id="ARBA00012438"/>
    </source>
</evidence>
<accession>A0ABY5AIV3</accession>
<feature type="transmembrane region" description="Helical" evidence="9">
    <location>
        <begin position="104"/>
        <end position="128"/>
    </location>
</feature>
<dbReference type="InterPro" id="IPR003594">
    <property type="entry name" value="HATPase_dom"/>
</dbReference>
<comment type="catalytic activity">
    <reaction evidence="1">
        <text>ATP + protein L-histidine = ADP + protein N-phospho-L-histidine.</text>
        <dbReference type="EC" id="2.7.13.3"/>
    </reaction>
</comment>
<evidence type="ECO:0000313" key="11">
    <source>
        <dbReference type="EMBL" id="USR79782.1"/>
    </source>
</evidence>
<dbReference type="Gene3D" id="1.20.5.1930">
    <property type="match status" value="1"/>
</dbReference>
<dbReference type="RefSeq" id="WP_252673643.1">
    <property type="nucleotide sequence ID" value="NZ_CP099547.1"/>
</dbReference>
<dbReference type="EMBL" id="CP099547">
    <property type="protein sequence ID" value="USR79782.1"/>
    <property type="molecule type" value="Genomic_DNA"/>
</dbReference>
<evidence type="ECO:0000256" key="3">
    <source>
        <dbReference type="ARBA" id="ARBA00022553"/>
    </source>
</evidence>
<dbReference type="SMART" id="SM00387">
    <property type="entry name" value="HATPase_c"/>
    <property type="match status" value="1"/>
</dbReference>
<protein>
    <recommendedName>
        <fullName evidence="2">histidine kinase</fullName>
        <ecNumber evidence="2">2.7.13.3</ecNumber>
    </recommendedName>
</protein>
<keyword evidence="7" id="KW-0067">ATP-binding</keyword>
<keyword evidence="9" id="KW-0472">Membrane</keyword>
<feature type="domain" description="Histidine kinase/HSP90-like ATPase" evidence="10">
    <location>
        <begin position="295"/>
        <end position="388"/>
    </location>
</feature>
<feature type="transmembrane region" description="Helical" evidence="9">
    <location>
        <begin position="42"/>
        <end position="59"/>
    </location>
</feature>
<evidence type="ECO:0000259" key="10">
    <source>
        <dbReference type="SMART" id="SM00387"/>
    </source>
</evidence>
<dbReference type="PANTHER" id="PTHR24421">
    <property type="entry name" value="NITRATE/NITRITE SENSOR PROTEIN NARX-RELATED"/>
    <property type="match status" value="1"/>
</dbReference>
<keyword evidence="8" id="KW-0902">Two-component regulatory system</keyword>
<evidence type="ECO:0000256" key="1">
    <source>
        <dbReference type="ARBA" id="ARBA00000085"/>
    </source>
</evidence>
<dbReference type="InterPro" id="IPR050482">
    <property type="entry name" value="Sensor_HK_TwoCompSys"/>
</dbReference>
<dbReference type="Proteomes" id="UP001056109">
    <property type="component" value="Chromosome"/>
</dbReference>
<reference evidence="11" key="1">
    <citation type="submission" date="2022-06" db="EMBL/GenBank/DDBJ databases">
        <title>Complete Genome Sequence of Arcanobacterium pinnipediorum strain DSM 28752 isolated from a harbour seal.</title>
        <authorList>
            <person name="Borowiak M."/>
            <person name="Kreitlow A."/>
            <person name="Alssahen M."/>
            <person name="Malorny B."/>
            <person name="Laemmler C."/>
            <person name="Prenger-Berninghoff E."/>
            <person name="Siebert U."/>
            <person name="Ploetz M."/>
            <person name="Abdulmawjood A."/>
        </authorList>
    </citation>
    <scope>NUCLEOTIDE SEQUENCE</scope>
    <source>
        <strain evidence="11">DSM 28752</strain>
    </source>
</reference>
<dbReference type="InterPro" id="IPR036890">
    <property type="entry name" value="HATPase_C_sf"/>
</dbReference>
<dbReference type="PANTHER" id="PTHR24421:SF10">
    <property type="entry name" value="NITRATE_NITRITE SENSOR PROTEIN NARQ"/>
    <property type="match status" value="1"/>
</dbReference>